<name>A0AA35CQS3_9FIRM</name>
<evidence type="ECO:0000313" key="2">
    <source>
        <dbReference type="EMBL" id="BDG62095.1"/>
    </source>
</evidence>
<reference evidence="2" key="1">
    <citation type="submission" date="2022-03" db="EMBL/GenBank/DDBJ databases">
        <title>Complete genome sequence of Caldinitratiruptor microaerophilus.</title>
        <authorList>
            <person name="Mukaiyama R."/>
            <person name="Nishiyama T."/>
            <person name="Ueda K."/>
        </authorList>
    </citation>
    <scope>NUCLEOTIDE SEQUENCE</scope>
    <source>
        <strain evidence="2">JCM 16183</strain>
    </source>
</reference>
<dbReference type="RefSeq" id="WP_264842698.1">
    <property type="nucleotide sequence ID" value="NZ_AP025628.1"/>
</dbReference>
<accession>A0AA35CQS3</accession>
<evidence type="ECO:0000259" key="1">
    <source>
        <dbReference type="PROSITE" id="PS50943"/>
    </source>
</evidence>
<dbReference type="KEGG" id="cmic:caldi_31850"/>
<dbReference type="PROSITE" id="PS50943">
    <property type="entry name" value="HTH_CROC1"/>
    <property type="match status" value="1"/>
</dbReference>
<dbReference type="CDD" id="cd00093">
    <property type="entry name" value="HTH_XRE"/>
    <property type="match status" value="1"/>
</dbReference>
<protein>
    <submittedName>
        <fullName evidence="2">Transcriptional regulator</fullName>
    </submittedName>
</protein>
<sequence length="181" mass="20180">MDHDLVRIGDKLVSRRRIARQVDRILEMRAKGMSQQDVAARLDLDRTFISRLEALGEVHKGRRIAVVGFPLANKDELEAVCEEEGVEFTLLMTEAERQEFVRRQSGAELVNTVMELAARAREFDTVVVLGSDYRGSVIEALVGKDCILVEIGKSPLVADVYYDPAQLRALLRDIRGKGGAA</sequence>
<feature type="domain" description="HTH cro/C1-type" evidence="1">
    <location>
        <begin position="30"/>
        <end position="53"/>
    </location>
</feature>
<dbReference type="InterPro" id="IPR001387">
    <property type="entry name" value="Cro/C1-type_HTH"/>
</dbReference>
<keyword evidence="3" id="KW-1185">Reference proteome</keyword>
<organism evidence="2 3">
    <name type="scientific">Caldinitratiruptor microaerophilus</name>
    <dbReference type="NCBI Taxonomy" id="671077"/>
    <lineage>
        <taxon>Bacteria</taxon>
        <taxon>Bacillati</taxon>
        <taxon>Bacillota</taxon>
        <taxon>Clostridia</taxon>
        <taxon>Eubacteriales</taxon>
        <taxon>Symbiobacteriaceae</taxon>
        <taxon>Caldinitratiruptor</taxon>
    </lineage>
</organism>
<dbReference type="AlphaFoldDB" id="A0AA35CQS3"/>
<evidence type="ECO:0000313" key="3">
    <source>
        <dbReference type="Proteomes" id="UP001163687"/>
    </source>
</evidence>
<dbReference type="InterPro" id="IPR010982">
    <property type="entry name" value="Lambda_DNA-bd_dom_sf"/>
</dbReference>
<dbReference type="Gene3D" id="1.10.260.40">
    <property type="entry name" value="lambda repressor-like DNA-binding domains"/>
    <property type="match status" value="1"/>
</dbReference>
<dbReference type="GO" id="GO:0003677">
    <property type="term" value="F:DNA binding"/>
    <property type="evidence" value="ECO:0007669"/>
    <property type="project" value="InterPro"/>
</dbReference>
<dbReference type="EMBL" id="AP025628">
    <property type="protein sequence ID" value="BDG62095.1"/>
    <property type="molecule type" value="Genomic_DNA"/>
</dbReference>
<dbReference type="Proteomes" id="UP001163687">
    <property type="component" value="Chromosome"/>
</dbReference>
<gene>
    <name evidence="2" type="ORF">caldi_31850</name>
</gene>
<proteinExistence type="predicted"/>